<dbReference type="Proteomes" id="UP001443914">
    <property type="component" value="Unassembled WGS sequence"/>
</dbReference>
<keyword evidence="13" id="KW-1185">Reference proteome</keyword>
<evidence type="ECO:0000256" key="9">
    <source>
        <dbReference type="PROSITE-ProRule" id="PRU00175"/>
    </source>
</evidence>
<dbReference type="SUPFAM" id="SSF57850">
    <property type="entry name" value="RING/U-box"/>
    <property type="match status" value="1"/>
</dbReference>
<dbReference type="SMART" id="SM00184">
    <property type="entry name" value="RING"/>
    <property type="match status" value="1"/>
</dbReference>
<feature type="domain" description="RING-type" evidence="11">
    <location>
        <begin position="79"/>
        <end position="120"/>
    </location>
</feature>
<reference evidence="12" key="1">
    <citation type="submission" date="2024-03" db="EMBL/GenBank/DDBJ databases">
        <title>WGS assembly of Saponaria officinalis var. Norfolk2.</title>
        <authorList>
            <person name="Jenkins J."/>
            <person name="Shu S."/>
            <person name="Grimwood J."/>
            <person name="Barry K."/>
            <person name="Goodstein D."/>
            <person name="Schmutz J."/>
            <person name="Leebens-Mack J."/>
            <person name="Osbourn A."/>
        </authorList>
    </citation>
    <scope>NUCLEOTIDE SEQUENCE [LARGE SCALE GENOMIC DNA]</scope>
    <source>
        <strain evidence="12">JIC</strain>
    </source>
</reference>
<evidence type="ECO:0000256" key="7">
    <source>
        <dbReference type="ARBA" id="ARBA00023136"/>
    </source>
</evidence>
<evidence type="ECO:0000313" key="13">
    <source>
        <dbReference type="Proteomes" id="UP001443914"/>
    </source>
</evidence>
<protein>
    <recommendedName>
        <fullName evidence="11">RING-type domain-containing protein</fullName>
    </recommendedName>
</protein>
<dbReference type="InterPro" id="IPR001841">
    <property type="entry name" value="Znf_RING"/>
</dbReference>
<keyword evidence="4 9" id="KW-0863">Zinc-finger</keyword>
<dbReference type="PROSITE" id="PS50089">
    <property type="entry name" value="ZF_RING_2"/>
    <property type="match status" value="1"/>
</dbReference>
<dbReference type="PANTHER" id="PTHR46539:SF9">
    <property type="entry name" value="RING-H2 FINGER PROTEIN ATL56"/>
    <property type="match status" value="1"/>
</dbReference>
<keyword evidence="6 10" id="KW-1133">Transmembrane helix</keyword>
<keyword evidence="5" id="KW-0862">Zinc</keyword>
<dbReference type="CDD" id="cd16454">
    <property type="entry name" value="RING-H2_PA-TM-RING"/>
    <property type="match status" value="1"/>
</dbReference>
<evidence type="ECO:0000256" key="2">
    <source>
        <dbReference type="ARBA" id="ARBA00022692"/>
    </source>
</evidence>
<dbReference type="PANTHER" id="PTHR46539">
    <property type="entry name" value="E3 UBIQUITIN-PROTEIN LIGASE ATL42"/>
    <property type="match status" value="1"/>
</dbReference>
<evidence type="ECO:0000256" key="4">
    <source>
        <dbReference type="ARBA" id="ARBA00022771"/>
    </source>
</evidence>
<name>A0AAW1I7M0_SAPOF</name>
<evidence type="ECO:0000256" key="1">
    <source>
        <dbReference type="ARBA" id="ARBA00004370"/>
    </source>
</evidence>
<dbReference type="GO" id="GO:0008270">
    <property type="term" value="F:zinc ion binding"/>
    <property type="evidence" value="ECO:0007669"/>
    <property type="project" value="UniProtKB-KW"/>
</dbReference>
<dbReference type="InterPro" id="IPR013083">
    <property type="entry name" value="Znf_RING/FYVE/PHD"/>
</dbReference>
<dbReference type="Gene3D" id="3.30.40.10">
    <property type="entry name" value="Zinc/RING finger domain, C3HC4 (zinc finger)"/>
    <property type="match status" value="1"/>
</dbReference>
<dbReference type="EMBL" id="JBDFQZ010000010">
    <property type="protein sequence ID" value="KAK9684700.1"/>
    <property type="molecule type" value="Genomic_DNA"/>
</dbReference>
<evidence type="ECO:0000256" key="3">
    <source>
        <dbReference type="ARBA" id="ARBA00022723"/>
    </source>
</evidence>
<evidence type="ECO:0000259" key="11">
    <source>
        <dbReference type="PROSITE" id="PS50089"/>
    </source>
</evidence>
<sequence length="146" mass="16081">MVMEIIVSVMLLFVGIVVLVVIHMCIVGRAFRRGFGGEGVLQSGIVPIFKGTGMNPLDLKKLSCVEYKVCERGTCPTDCVVCLDSFKVGDKCRVLSCDHWFHVQCVDTWLTKSALCPLCRTTVKLMAKVRDEVVDEQSTSSSMGDD</sequence>
<keyword evidence="7 10" id="KW-0472">Membrane</keyword>
<accession>A0AAW1I7M0</accession>
<evidence type="ECO:0000256" key="6">
    <source>
        <dbReference type="ARBA" id="ARBA00022989"/>
    </source>
</evidence>
<feature type="transmembrane region" description="Helical" evidence="10">
    <location>
        <begin position="6"/>
        <end position="27"/>
    </location>
</feature>
<evidence type="ECO:0000256" key="5">
    <source>
        <dbReference type="ARBA" id="ARBA00022833"/>
    </source>
</evidence>
<keyword evidence="2 10" id="KW-0812">Transmembrane</keyword>
<evidence type="ECO:0000256" key="10">
    <source>
        <dbReference type="SAM" id="Phobius"/>
    </source>
</evidence>
<proteinExistence type="inferred from homology"/>
<dbReference type="Pfam" id="PF13639">
    <property type="entry name" value="zf-RING_2"/>
    <property type="match status" value="1"/>
</dbReference>
<dbReference type="AlphaFoldDB" id="A0AAW1I7M0"/>
<keyword evidence="3" id="KW-0479">Metal-binding</keyword>
<organism evidence="12 13">
    <name type="scientific">Saponaria officinalis</name>
    <name type="common">Common soapwort</name>
    <name type="synonym">Lychnis saponaria</name>
    <dbReference type="NCBI Taxonomy" id="3572"/>
    <lineage>
        <taxon>Eukaryota</taxon>
        <taxon>Viridiplantae</taxon>
        <taxon>Streptophyta</taxon>
        <taxon>Embryophyta</taxon>
        <taxon>Tracheophyta</taxon>
        <taxon>Spermatophyta</taxon>
        <taxon>Magnoliopsida</taxon>
        <taxon>eudicotyledons</taxon>
        <taxon>Gunneridae</taxon>
        <taxon>Pentapetalae</taxon>
        <taxon>Caryophyllales</taxon>
        <taxon>Caryophyllaceae</taxon>
        <taxon>Caryophylleae</taxon>
        <taxon>Saponaria</taxon>
    </lineage>
</organism>
<evidence type="ECO:0000256" key="8">
    <source>
        <dbReference type="ARBA" id="ARBA00024209"/>
    </source>
</evidence>
<evidence type="ECO:0000313" key="12">
    <source>
        <dbReference type="EMBL" id="KAK9684700.1"/>
    </source>
</evidence>
<comment type="caution">
    <text evidence="12">The sequence shown here is derived from an EMBL/GenBank/DDBJ whole genome shotgun (WGS) entry which is preliminary data.</text>
</comment>
<dbReference type="GO" id="GO:0016020">
    <property type="term" value="C:membrane"/>
    <property type="evidence" value="ECO:0007669"/>
    <property type="project" value="UniProtKB-SubCell"/>
</dbReference>
<gene>
    <name evidence="12" type="ORF">RND81_10G226400</name>
</gene>
<comment type="subcellular location">
    <subcellularLocation>
        <location evidence="1">Membrane</location>
    </subcellularLocation>
</comment>
<comment type="similarity">
    <text evidence="8">Belongs to the RING-type zinc finger family. ATL subfamily.</text>
</comment>